<evidence type="ECO:0000256" key="3">
    <source>
        <dbReference type="ARBA" id="ARBA00022989"/>
    </source>
</evidence>
<keyword evidence="3" id="KW-1133">Transmembrane helix</keyword>
<dbReference type="InterPro" id="IPR003492">
    <property type="entry name" value="Battenin_disease_Cln3"/>
</dbReference>
<evidence type="ECO:0000256" key="4">
    <source>
        <dbReference type="ARBA" id="ARBA00023136"/>
    </source>
</evidence>
<name>A0A2A6CVI6_PRIPA</name>
<organism evidence="5 6">
    <name type="scientific">Pristionchus pacificus</name>
    <name type="common">Parasitic nematode worm</name>
    <dbReference type="NCBI Taxonomy" id="54126"/>
    <lineage>
        <taxon>Eukaryota</taxon>
        <taxon>Metazoa</taxon>
        <taxon>Ecdysozoa</taxon>
        <taxon>Nematoda</taxon>
        <taxon>Chromadorea</taxon>
        <taxon>Rhabditida</taxon>
        <taxon>Rhabditina</taxon>
        <taxon>Diplogasteromorpha</taxon>
        <taxon>Diplogasteroidea</taxon>
        <taxon>Neodiplogasteridae</taxon>
        <taxon>Pristionchus</taxon>
    </lineage>
</organism>
<gene>
    <name evidence="5" type="primary">WBGene00272052</name>
</gene>
<reference evidence="6" key="1">
    <citation type="journal article" date="2008" name="Nat. Genet.">
        <title>The Pristionchus pacificus genome provides a unique perspective on nematode lifestyle and parasitism.</title>
        <authorList>
            <person name="Dieterich C."/>
            <person name="Clifton S.W."/>
            <person name="Schuster L.N."/>
            <person name="Chinwalla A."/>
            <person name="Delehaunty K."/>
            <person name="Dinkelacker I."/>
            <person name="Fulton L."/>
            <person name="Fulton R."/>
            <person name="Godfrey J."/>
            <person name="Minx P."/>
            <person name="Mitreva M."/>
            <person name="Roeseler W."/>
            <person name="Tian H."/>
            <person name="Witte H."/>
            <person name="Yang S.P."/>
            <person name="Wilson R.K."/>
            <person name="Sommer R.J."/>
        </authorList>
    </citation>
    <scope>NUCLEOTIDE SEQUENCE [LARGE SCALE GENOMIC DNA]</scope>
    <source>
        <strain evidence="6">PS312</strain>
    </source>
</reference>
<dbReference type="EnsemblMetazoa" id="PPA33683.1">
    <property type="protein sequence ID" value="PPA33683.1"/>
    <property type="gene ID" value="WBGene00272052"/>
</dbReference>
<comment type="subcellular location">
    <subcellularLocation>
        <location evidence="1">Endomembrane system</location>
        <topology evidence="1">Multi-pass membrane protein</topology>
    </subcellularLocation>
</comment>
<dbReference type="GO" id="GO:0016020">
    <property type="term" value="C:membrane"/>
    <property type="evidence" value="ECO:0007669"/>
    <property type="project" value="InterPro"/>
</dbReference>
<accession>A0A8R1YJX3</accession>
<sequence length="211" mass="22998">MSQRAVDRAACADGRAGFGTSLEPASGRRISPSRRDFALGVVSIADTFGILLAGMAAIRAHNAICALSFLLTLARSCCRSPSLRFLFIAPFALIWLPTGHLIASNMPQSALNQRCRPLRMATRHRKPSCVPHRATTPKPRTTAFTRQKSTNLPFHTLDIGRQTRRTMATAARRTTTPLHSTKDVPLDHFLLAKPSCAFIVARSPSVGRNAL</sequence>
<evidence type="ECO:0000313" key="6">
    <source>
        <dbReference type="Proteomes" id="UP000005239"/>
    </source>
</evidence>
<evidence type="ECO:0000313" key="5">
    <source>
        <dbReference type="EnsemblMetazoa" id="PPA33683.1"/>
    </source>
</evidence>
<proteinExistence type="predicted"/>
<accession>A0A2A6CVI6</accession>
<reference evidence="5" key="2">
    <citation type="submission" date="2022-06" db="UniProtKB">
        <authorList>
            <consortium name="EnsemblMetazoa"/>
        </authorList>
    </citation>
    <scope>IDENTIFICATION</scope>
    <source>
        <strain evidence="5">PS312</strain>
    </source>
</reference>
<dbReference type="Proteomes" id="UP000005239">
    <property type="component" value="Unassembled WGS sequence"/>
</dbReference>
<dbReference type="OrthoDB" id="5965864at2759"/>
<dbReference type="AlphaFoldDB" id="A0A2A6CVI6"/>
<keyword evidence="4" id="KW-0472">Membrane</keyword>
<evidence type="ECO:0000256" key="2">
    <source>
        <dbReference type="ARBA" id="ARBA00022692"/>
    </source>
</evidence>
<dbReference type="Pfam" id="PF02487">
    <property type="entry name" value="CLN3"/>
    <property type="match status" value="1"/>
</dbReference>
<keyword evidence="6" id="KW-1185">Reference proteome</keyword>
<protein>
    <submittedName>
        <fullName evidence="5">Uncharacterized protein</fullName>
    </submittedName>
</protein>
<evidence type="ECO:0000256" key="1">
    <source>
        <dbReference type="ARBA" id="ARBA00004127"/>
    </source>
</evidence>
<dbReference type="GO" id="GO:0012505">
    <property type="term" value="C:endomembrane system"/>
    <property type="evidence" value="ECO:0007669"/>
    <property type="project" value="UniProtKB-SubCell"/>
</dbReference>
<keyword evidence="2" id="KW-0812">Transmembrane</keyword>